<dbReference type="PROSITE" id="PS00107">
    <property type="entry name" value="PROTEIN_KINASE_ATP"/>
    <property type="match status" value="1"/>
</dbReference>
<dbReference type="InterPro" id="IPR000719">
    <property type="entry name" value="Prot_kinase_dom"/>
</dbReference>
<dbReference type="Pfam" id="PF13424">
    <property type="entry name" value="TPR_12"/>
    <property type="match status" value="1"/>
</dbReference>
<sequence>MDSARWQRLSPALDALLELDDDARASALATLRLDDPDFAAELEALLTLDAEREDFLAEPIVAALSGMLPGRHIGPYELERLLGEGGMGQVWLARRADGLYERRVALKLLRPGLADPDLRLRFTRERQILARLEHPHIARLLDAGISTDQQPYLALDYIDGEPVTDWCKRHQPSVADRIRLFLQVCDAVSHAHTNLIVHRDLKPSNILVTALDDVRLLDFGIAKLLDTSGQAPEHTRTGMRAFTLHYAAPEQIRGEPVTTMTDVYSLGVVLYELLSGRKPYQPVRTSDAQWEQAILDADPPRPSQTLLRGIDDGVEPTQRKRMARTIAGDLDTIVLRALEKEPADRYASVEAFALDLRRWSDGKPILARPQRLSYRVGKYLRRHRWAVSSAALVALSLVASMVAVTWQANQAIEESARAQAMQDFVVGLFEQAGAAAGGAPLDIRQLLEAGVQRGDAELAHQPVARAELYGVIARLRLGLGDYDQALALLERQSAVVGGMDDAPPSLRLQSASDHGRTLRLLGRPRDAIASMQPLQALALQREQLLPRQAAELYTQLGRGRRDIGEPDSARLLFRRALALRRDSAVPDEAGTIESLADLASLHSAAGEITEALAGTDAALARLRQRLDPRHPLAVELLRTRCALLRADGRTRPAEESCREALSLALDLHGARHPSTLDARRQLAALHVDQGRFAEAEAEFRDALVWTVARLGARHADVARIHNSLGIVAWERGDDDAALASLARTVDIWRQTSPNAMLADGLFNHAMVLHAVGRDADAQPLLLESLALRQARFGARHGLVGDTLRMLGEVEAALEPGAGTRHLEDAATITAEAYGAQHPNALRAALSRDRVAADAGNVEALAGLDRLARTPPDDSELRKIAWIARAHAAALRCAAPGATSARNDLAVLATQVRAAQPEGGAISRDIEAARKRCGALLARR</sequence>
<dbReference type="InterPro" id="IPR017441">
    <property type="entry name" value="Protein_kinase_ATP_BS"/>
</dbReference>
<evidence type="ECO:0000313" key="8">
    <source>
        <dbReference type="EMBL" id="MCD9098915.1"/>
    </source>
</evidence>
<dbReference type="SUPFAM" id="SSF48452">
    <property type="entry name" value="TPR-like"/>
    <property type="match status" value="3"/>
</dbReference>
<dbReference type="CDD" id="cd14014">
    <property type="entry name" value="STKc_PknB_like"/>
    <property type="match status" value="1"/>
</dbReference>
<accession>A0ABS8UJ17</accession>
<dbReference type="InterPro" id="IPR011009">
    <property type="entry name" value="Kinase-like_dom_sf"/>
</dbReference>
<dbReference type="InterPro" id="IPR011990">
    <property type="entry name" value="TPR-like_helical_dom_sf"/>
</dbReference>
<proteinExistence type="predicted"/>
<reference evidence="8" key="2">
    <citation type="journal article" date="2022" name="Syst. Appl. Microbiol.">
        <title>Physiological and genomic characterisation of Luteimonas fraxinea sp. nov., a bacterial species associated with trees tolerant to ash dieback.</title>
        <authorList>
            <person name="Ulrich K."/>
            <person name="Becker R."/>
            <person name="Behrendt U."/>
            <person name="Kube M."/>
            <person name="Schneck V."/>
            <person name="Ulrich A."/>
        </authorList>
    </citation>
    <scope>NUCLEOTIDE SEQUENCE</scope>
    <source>
        <strain evidence="8">A1P009</strain>
    </source>
</reference>
<keyword evidence="3 8" id="KW-0418">Kinase</keyword>
<evidence type="ECO:0000256" key="2">
    <source>
        <dbReference type="ARBA" id="ARBA00022741"/>
    </source>
</evidence>
<keyword evidence="9" id="KW-1185">Reference proteome</keyword>
<comment type="caution">
    <text evidence="8">The sequence shown here is derived from an EMBL/GenBank/DDBJ whole genome shotgun (WGS) entry which is preliminary data.</text>
</comment>
<organism evidence="8 9">
    <name type="scientific">Luteimonas fraxinea</name>
    <dbReference type="NCBI Taxonomy" id="2901869"/>
    <lineage>
        <taxon>Bacteria</taxon>
        <taxon>Pseudomonadati</taxon>
        <taxon>Pseudomonadota</taxon>
        <taxon>Gammaproteobacteria</taxon>
        <taxon>Lysobacterales</taxon>
        <taxon>Lysobacteraceae</taxon>
        <taxon>Luteimonas</taxon>
    </lineage>
</organism>
<evidence type="ECO:0000259" key="7">
    <source>
        <dbReference type="PROSITE" id="PS50011"/>
    </source>
</evidence>
<evidence type="ECO:0000256" key="4">
    <source>
        <dbReference type="ARBA" id="ARBA00022840"/>
    </source>
</evidence>
<dbReference type="RefSeq" id="WP_232138344.1">
    <property type="nucleotide sequence ID" value="NZ_CP089507.1"/>
</dbReference>
<dbReference type="PANTHER" id="PTHR43289:SF34">
    <property type="entry name" value="SERINE_THREONINE-PROTEIN KINASE YBDM-RELATED"/>
    <property type="match status" value="1"/>
</dbReference>
<evidence type="ECO:0000256" key="1">
    <source>
        <dbReference type="ARBA" id="ARBA00022679"/>
    </source>
</evidence>
<dbReference type="PROSITE" id="PS50005">
    <property type="entry name" value="TPR"/>
    <property type="match status" value="1"/>
</dbReference>
<protein>
    <submittedName>
        <fullName evidence="8">Serine/threonine-protein kinase</fullName>
    </submittedName>
</protein>
<dbReference type="GO" id="GO:0016301">
    <property type="term" value="F:kinase activity"/>
    <property type="evidence" value="ECO:0007669"/>
    <property type="project" value="UniProtKB-KW"/>
</dbReference>
<dbReference type="PROSITE" id="PS00108">
    <property type="entry name" value="PROTEIN_KINASE_ST"/>
    <property type="match status" value="1"/>
</dbReference>
<keyword evidence="5" id="KW-0802">TPR repeat</keyword>
<reference evidence="8" key="1">
    <citation type="submission" date="2021-12" db="EMBL/GenBank/DDBJ databases">
        <authorList>
            <person name="Ulrich A."/>
        </authorList>
    </citation>
    <scope>NUCLEOTIDE SEQUENCE</scope>
    <source>
        <strain evidence="8">A1P009</strain>
    </source>
</reference>
<dbReference type="SUPFAM" id="SSF56112">
    <property type="entry name" value="Protein kinase-like (PK-like)"/>
    <property type="match status" value="1"/>
</dbReference>
<evidence type="ECO:0000256" key="5">
    <source>
        <dbReference type="PROSITE-ProRule" id="PRU00339"/>
    </source>
</evidence>
<dbReference type="Gene3D" id="1.25.40.10">
    <property type="entry name" value="Tetratricopeptide repeat domain"/>
    <property type="match status" value="3"/>
</dbReference>
<feature type="repeat" description="TPR" evidence="5">
    <location>
        <begin position="550"/>
        <end position="583"/>
    </location>
</feature>
<gene>
    <name evidence="8" type="ORF">LTT95_18470</name>
</gene>
<keyword evidence="4 6" id="KW-0067">ATP-binding</keyword>
<keyword evidence="2 6" id="KW-0547">Nucleotide-binding</keyword>
<evidence type="ECO:0000256" key="6">
    <source>
        <dbReference type="PROSITE-ProRule" id="PRU10141"/>
    </source>
</evidence>
<dbReference type="InterPro" id="IPR019734">
    <property type="entry name" value="TPR_rpt"/>
</dbReference>
<dbReference type="Gene3D" id="3.30.200.20">
    <property type="entry name" value="Phosphorylase Kinase, domain 1"/>
    <property type="match status" value="1"/>
</dbReference>
<dbReference type="InterPro" id="IPR008271">
    <property type="entry name" value="Ser/Thr_kinase_AS"/>
</dbReference>
<dbReference type="Pfam" id="PF00069">
    <property type="entry name" value="Pkinase"/>
    <property type="match status" value="1"/>
</dbReference>
<feature type="binding site" evidence="6">
    <location>
        <position position="107"/>
    </location>
    <ligand>
        <name>ATP</name>
        <dbReference type="ChEBI" id="CHEBI:30616"/>
    </ligand>
</feature>
<evidence type="ECO:0000256" key="3">
    <source>
        <dbReference type="ARBA" id="ARBA00022777"/>
    </source>
</evidence>
<dbReference type="Gene3D" id="1.10.510.10">
    <property type="entry name" value="Transferase(Phosphotransferase) domain 1"/>
    <property type="match status" value="1"/>
</dbReference>
<feature type="domain" description="Protein kinase" evidence="7">
    <location>
        <begin position="76"/>
        <end position="366"/>
    </location>
</feature>
<dbReference type="PANTHER" id="PTHR43289">
    <property type="entry name" value="MITOGEN-ACTIVATED PROTEIN KINASE KINASE KINASE 20-RELATED"/>
    <property type="match status" value="1"/>
</dbReference>
<dbReference type="EMBL" id="JAJQKU010000010">
    <property type="protein sequence ID" value="MCD9098915.1"/>
    <property type="molecule type" value="Genomic_DNA"/>
</dbReference>
<dbReference type="SMART" id="SM00220">
    <property type="entry name" value="S_TKc"/>
    <property type="match status" value="1"/>
</dbReference>
<keyword evidence="1" id="KW-0808">Transferase</keyword>
<name>A0ABS8UJ17_9GAMM</name>
<dbReference type="PROSITE" id="PS50011">
    <property type="entry name" value="PROTEIN_KINASE_DOM"/>
    <property type="match status" value="1"/>
</dbReference>
<evidence type="ECO:0000313" key="9">
    <source>
        <dbReference type="Proteomes" id="UP001430360"/>
    </source>
</evidence>
<dbReference type="SMART" id="SM00028">
    <property type="entry name" value="TPR"/>
    <property type="match status" value="5"/>
</dbReference>
<dbReference type="Proteomes" id="UP001430360">
    <property type="component" value="Unassembled WGS sequence"/>
</dbReference>